<protein>
    <submittedName>
        <fullName evidence="1">Uncharacterized protein</fullName>
    </submittedName>
</protein>
<proteinExistence type="predicted"/>
<dbReference type="EMBL" id="QGNW01001526">
    <property type="protein sequence ID" value="RVW37766.1"/>
    <property type="molecule type" value="Genomic_DNA"/>
</dbReference>
<dbReference type="Gene3D" id="3.60.10.10">
    <property type="entry name" value="Endonuclease/exonuclease/phosphatase"/>
    <property type="match status" value="1"/>
</dbReference>
<evidence type="ECO:0000313" key="1">
    <source>
        <dbReference type="EMBL" id="RVW37766.1"/>
    </source>
</evidence>
<organism evidence="1 2">
    <name type="scientific">Vitis vinifera</name>
    <name type="common">Grape</name>
    <dbReference type="NCBI Taxonomy" id="29760"/>
    <lineage>
        <taxon>Eukaryota</taxon>
        <taxon>Viridiplantae</taxon>
        <taxon>Streptophyta</taxon>
        <taxon>Embryophyta</taxon>
        <taxon>Tracheophyta</taxon>
        <taxon>Spermatophyta</taxon>
        <taxon>Magnoliopsida</taxon>
        <taxon>eudicotyledons</taxon>
        <taxon>Gunneridae</taxon>
        <taxon>Pentapetalae</taxon>
        <taxon>rosids</taxon>
        <taxon>Vitales</taxon>
        <taxon>Vitaceae</taxon>
        <taxon>Viteae</taxon>
        <taxon>Vitis</taxon>
    </lineage>
</organism>
<dbReference type="InterPro" id="IPR036691">
    <property type="entry name" value="Endo/exonu/phosph_ase_sf"/>
</dbReference>
<sequence>MWEELAAVRGLWDEPWCLAGDFKVVWFSVEKSNYRQMTSTMREFFGFIDEFELVDLPLGGGGYTWSGGPVSDYFPIFFDCGGVRKGKRSFRFENMWLRVEALRIELKNARKDAALESINYWDNVERFRLLSDEDRRSQRKKGIITPEELKEGIGSYFKAMFEEPQARRPDVASELFMRIDAIDNEGLEGPFLEEVTKALSKLGVIRRQGRMGSRWLSGSLMAYSRWGSEGAFNILIAKAEEGGFIRGVKIEGRGEKGVQVSHLLFADGTLLFARMMRINCNIGRDKEDVDRAAVLFGCKVGRFPTSYQGLPFGAPHRSIGVSDVIDERFKRKLAAWKKQYLSKGGRPVLIKRKVFGEKSFLENLGRWREVGPLERCTRFWWGSWVGEIKLKDVYPTLFRLSSHKNAIVADLWGRGGGGGGCLGAKEVWGSGAPLKTPFFAWEADKTTLDIVLNNSWFGLGVLGFSEKSSPIMEIQGTRDEEKSSLAAGSDMLILVYSGRAQPKDL</sequence>
<comment type="caution">
    <text evidence="1">The sequence shown here is derived from an EMBL/GenBank/DDBJ whole genome shotgun (WGS) entry which is preliminary data.</text>
</comment>
<name>A0A438DQM4_VITVI</name>
<accession>A0A438DQM4</accession>
<reference evidence="1 2" key="1">
    <citation type="journal article" date="2018" name="PLoS Genet.">
        <title>Population sequencing reveals clonal diversity and ancestral inbreeding in the grapevine cultivar Chardonnay.</title>
        <authorList>
            <person name="Roach M.J."/>
            <person name="Johnson D.L."/>
            <person name="Bohlmann J."/>
            <person name="van Vuuren H.J."/>
            <person name="Jones S.J."/>
            <person name="Pretorius I.S."/>
            <person name="Schmidt S.A."/>
            <person name="Borneman A.R."/>
        </authorList>
    </citation>
    <scope>NUCLEOTIDE SEQUENCE [LARGE SCALE GENOMIC DNA]</scope>
    <source>
        <strain evidence="2">cv. Chardonnay</strain>
        <tissue evidence="1">Leaf</tissue>
    </source>
</reference>
<dbReference type="PANTHER" id="PTHR33116">
    <property type="entry name" value="REVERSE TRANSCRIPTASE ZINC-BINDING DOMAIN-CONTAINING PROTEIN-RELATED-RELATED"/>
    <property type="match status" value="1"/>
</dbReference>
<gene>
    <name evidence="1" type="ORF">CK203_100837</name>
</gene>
<dbReference type="AlphaFoldDB" id="A0A438DQM4"/>
<dbReference type="PANTHER" id="PTHR33116:SF78">
    <property type="entry name" value="OS12G0587133 PROTEIN"/>
    <property type="match status" value="1"/>
</dbReference>
<dbReference type="SUPFAM" id="SSF56219">
    <property type="entry name" value="DNase I-like"/>
    <property type="match status" value="1"/>
</dbReference>
<dbReference type="Proteomes" id="UP000288805">
    <property type="component" value="Unassembled WGS sequence"/>
</dbReference>
<evidence type="ECO:0000313" key="2">
    <source>
        <dbReference type="Proteomes" id="UP000288805"/>
    </source>
</evidence>